<feature type="domain" description="WCX" evidence="3">
    <location>
        <begin position="236"/>
        <end position="312"/>
    </location>
</feature>
<protein>
    <submittedName>
        <fullName evidence="4">Putative DNA-binding transcriptional regulator YafY</fullName>
    </submittedName>
</protein>
<dbReference type="InterPro" id="IPR026881">
    <property type="entry name" value="WYL_dom"/>
</dbReference>
<dbReference type="InterPro" id="IPR057727">
    <property type="entry name" value="WCX_dom"/>
</dbReference>
<organism evidence="4 5">
    <name type="scientific">Sphingobacterium alimentarium</name>
    <dbReference type="NCBI Taxonomy" id="797292"/>
    <lineage>
        <taxon>Bacteria</taxon>
        <taxon>Pseudomonadati</taxon>
        <taxon>Bacteroidota</taxon>
        <taxon>Sphingobacteriia</taxon>
        <taxon>Sphingobacteriales</taxon>
        <taxon>Sphingobacteriaceae</taxon>
        <taxon>Sphingobacterium</taxon>
    </lineage>
</organism>
<gene>
    <name evidence="4" type="ORF">EDC17_102250</name>
</gene>
<keyword evidence="5" id="KW-1185">Reference proteome</keyword>
<dbReference type="InterPro" id="IPR051534">
    <property type="entry name" value="CBASS_pafABC_assoc_protein"/>
</dbReference>
<dbReference type="PROSITE" id="PS52050">
    <property type="entry name" value="WYL"/>
    <property type="match status" value="1"/>
</dbReference>
<dbReference type="OrthoDB" id="9815009at2"/>
<name>A0A4R3VVN1_9SPHI</name>
<evidence type="ECO:0000313" key="4">
    <source>
        <dbReference type="EMBL" id="TCV12881.1"/>
    </source>
</evidence>
<dbReference type="PANTHER" id="PTHR34580:SF1">
    <property type="entry name" value="PROTEIN PAFC"/>
    <property type="match status" value="1"/>
</dbReference>
<sequence>MHITKRFDRLLGIYFYLQSKPLVKAQELADKYEVSLRTIYRDIKSLEHAGIPIMGEAGYGYSLLNSYKIQPIRFNEQEALSFGVAEKLMNHYLDKEMAMHFGNALLKMKGVLRYSDKENVADLESKVLINKKKNFLNENVPAALATLFESMVKKRQIHLKYKSVENNLQERAIEVVGVFQEGPFWYFMAYCHLREAIRQFRLDRIEHIRLLDSKYTQELLPLNTYLEQNKKVETLQTIRIWVSKDFARFLQWERLHYGFQHEEEINNGVEMTFHTTHIEYFARWYMMFADEAQILEPETLKQSVVNLIQAALKKLD</sequence>
<comment type="caution">
    <text evidence="4">The sequence shown here is derived from an EMBL/GenBank/DDBJ whole genome shotgun (WGS) entry which is preliminary data.</text>
</comment>
<keyword evidence="4" id="KW-0238">DNA-binding</keyword>
<dbReference type="InterPro" id="IPR036390">
    <property type="entry name" value="WH_DNA-bd_sf"/>
</dbReference>
<evidence type="ECO:0000313" key="5">
    <source>
        <dbReference type="Proteomes" id="UP000295197"/>
    </source>
</evidence>
<dbReference type="InterPro" id="IPR028349">
    <property type="entry name" value="PafC-like"/>
</dbReference>
<dbReference type="GO" id="GO:0003677">
    <property type="term" value="F:DNA binding"/>
    <property type="evidence" value="ECO:0007669"/>
    <property type="project" value="UniProtKB-KW"/>
</dbReference>
<accession>A0A4R3VVN1</accession>
<dbReference type="Gene3D" id="1.10.10.10">
    <property type="entry name" value="Winged helix-like DNA-binding domain superfamily/Winged helix DNA-binding domain"/>
    <property type="match status" value="1"/>
</dbReference>
<dbReference type="RefSeq" id="WP_132777826.1">
    <property type="nucleotide sequence ID" value="NZ_SMBZ01000022.1"/>
</dbReference>
<dbReference type="InterPro" id="IPR013196">
    <property type="entry name" value="HTH_11"/>
</dbReference>
<evidence type="ECO:0000259" key="1">
    <source>
        <dbReference type="Pfam" id="PF08279"/>
    </source>
</evidence>
<dbReference type="Pfam" id="PF08279">
    <property type="entry name" value="HTH_11"/>
    <property type="match status" value="1"/>
</dbReference>
<dbReference type="InterPro" id="IPR036388">
    <property type="entry name" value="WH-like_DNA-bd_sf"/>
</dbReference>
<evidence type="ECO:0000259" key="3">
    <source>
        <dbReference type="Pfam" id="PF25583"/>
    </source>
</evidence>
<dbReference type="SUPFAM" id="SSF46785">
    <property type="entry name" value="Winged helix' DNA-binding domain"/>
    <property type="match status" value="1"/>
</dbReference>
<feature type="domain" description="WYL" evidence="2">
    <location>
        <begin position="143"/>
        <end position="209"/>
    </location>
</feature>
<evidence type="ECO:0000259" key="2">
    <source>
        <dbReference type="Pfam" id="PF13280"/>
    </source>
</evidence>
<dbReference type="PANTHER" id="PTHR34580">
    <property type="match status" value="1"/>
</dbReference>
<dbReference type="EMBL" id="SMBZ01000022">
    <property type="protein sequence ID" value="TCV12881.1"/>
    <property type="molecule type" value="Genomic_DNA"/>
</dbReference>
<reference evidence="4 5" key="1">
    <citation type="submission" date="2019-03" db="EMBL/GenBank/DDBJ databases">
        <title>Genomic Encyclopedia of Type Strains, Phase IV (KMG-IV): sequencing the most valuable type-strain genomes for metagenomic binning, comparative biology and taxonomic classification.</title>
        <authorList>
            <person name="Goeker M."/>
        </authorList>
    </citation>
    <scope>NUCLEOTIDE SEQUENCE [LARGE SCALE GENOMIC DNA]</scope>
    <source>
        <strain evidence="4 5">DSM 22362</strain>
    </source>
</reference>
<dbReference type="Pfam" id="PF13280">
    <property type="entry name" value="WYL"/>
    <property type="match status" value="1"/>
</dbReference>
<dbReference type="Pfam" id="PF25583">
    <property type="entry name" value="WCX"/>
    <property type="match status" value="1"/>
</dbReference>
<dbReference type="Proteomes" id="UP000295197">
    <property type="component" value="Unassembled WGS sequence"/>
</dbReference>
<proteinExistence type="predicted"/>
<dbReference type="AlphaFoldDB" id="A0A4R3VVN1"/>
<feature type="domain" description="Helix-turn-helix type 11" evidence="1">
    <location>
        <begin position="11"/>
        <end position="61"/>
    </location>
</feature>
<dbReference type="PIRSF" id="PIRSF016838">
    <property type="entry name" value="PafC"/>
    <property type="match status" value="1"/>
</dbReference>